<dbReference type="AlphaFoldDB" id="A0A9X2DVA7"/>
<protein>
    <submittedName>
        <fullName evidence="1">Zinc ribbon domain-containing protein</fullName>
    </submittedName>
</protein>
<name>A0A9X2DVA7_9MICO</name>
<evidence type="ECO:0000313" key="1">
    <source>
        <dbReference type="EMBL" id="MCM6761407.1"/>
    </source>
</evidence>
<evidence type="ECO:0000313" key="2">
    <source>
        <dbReference type="Proteomes" id="UP001155240"/>
    </source>
</evidence>
<reference evidence="1" key="1">
    <citation type="submission" date="2022-06" db="EMBL/GenBank/DDBJ databases">
        <title>Whole genome shotgun sequencing (WGS) of Rathayibacter sp. ZW T2_19, isolated from stored onions (Allium cepa).</title>
        <authorList>
            <person name="Stoll D.A."/>
            <person name="Huch M."/>
        </authorList>
    </citation>
    <scope>NUCLEOTIDE SEQUENCE</scope>
    <source>
        <strain evidence="1">ZW T2_19</strain>
    </source>
</reference>
<keyword evidence="2" id="KW-1185">Reference proteome</keyword>
<dbReference type="RefSeq" id="WP_251943574.1">
    <property type="nucleotide sequence ID" value="NZ_JAMRYM010000005.1"/>
</dbReference>
<accession>A0A9X2DVA7</accession>
<sequence>MIDNEMRRSRGEAALAWMSENWTQSKNCPICGTNDWEVGPVVEMREFQDGGMFLGAPLVPVFTVQCTKCGYVMLINALVSGVVTQPEEATDNE</sequence>
<dbReference type="EMBL" id="JAMRYM010000005">
    <property type="protein sequence ID" value="MCM6761407.1"/>
    <property type="molecule type" value="Genomic_DNA"/>
</dbReference>
<proteinExistence type="predicted"/>
<organism evidence="1 2">
    <name type="scientific">Rathayibacter rubneri</name>
    <dbReference type="NCBI Taxonomy" id="2950106"/>
    <lineage>
        <taxon>Bacteria</taxon>
        <taxon>Bacillati</taxon>
        <taxon>Actinomycetota</taxon>
        <taxon>Actinomycetes</taxon>
        <taxon>Micrococcales</taxon>
        <taxon>Microbacteriaceae</taxon>
        <taxon>Rathayibacter</taxon>
    </lineage>
</organism>
<comment type="caution">
    <text evidence="1">The sequence shown here is derived from an EMBL/GenBank/DDBJ whole genome shotgun (WGS) entry which is preliminary data.</text>
</comment>
<gene>
    <name evidence="1" type="ORF">NB037_03160</name>
</gene>
<dbReference type="Proteomes" id="UP001155240">
    <property type="component" value="Unassembled WGS sequence"/>
</dbReference>